<reference evidence="2 3" key="1">
    <citation type="submission" date="2024-10" db="EMBL/GenBank/DDBJ databases">
        <title>Updated reference genomes for cyclostephanoid diatoms.</title>
        <authorList>
            <person name="Roberts W.R."/>
            <person name="Alverson A.J."/>
        </authorList>
    </citation>
    <scope>NUCLEOTIDE SEQUENCE [LARGE SCALE GENOMIC DNA]</scope>
    <source>
        <strain evidence="2 3">AJA228-03</strain>
    </source>
</reference>
<proteinExistence type="predicted"/>
<evidence type="ECO:0000313" key="3">
    <source>
        <dbReference type="Proteomes" id="UP001530377"/>
    </source>
</evidence>
<dbReference type="InterPro" id="IPR051760">
    <property type="entry name" value="KMT5A"/>
</dbReference>
<dbReference type="InterPro" id="IPR001214">
    <property type="entry name" value="SET_dom"/>
</dbReference>
<evidence type="ECO:0000313" key="2">
    <source>
        <dbReference type="EMBL" id="KAL3812060.1"/>
    </source>
</evidence>
<evidence type="ECO:0000259" key="1">
    <source>
        <dbReference type="PROSITE" id="PS50280"/>
    </source>
</evidence>
<dbReference type="Pfam" id="PF00856">
    <property type="entry name" value="SET"/>
    <property type="match status" value="1"/>
</dbReference>
<dbReference type="EMBL" id="JALLPB020000220">
    <property type="protein sequence ID" value="KAL3812060.1"/>
    <property type="molecule type" value="Genomic_DNA"/>
</dbReference>
<keyword evidence="3" id="KW-1185">Reference proteome</keyword>
<dbReference type="AlphaFoldDB" id="A0ABD3RGA3"/>
<feature type="domain" description="SET" evidence="1">
    <location>
        <begin position="1"/>
        <end position="95"/>
    </location>
</feature>
<dbReference type="PANTHER" id="PTHR46167:SF1">
    <property type="entry name" value="N-LYSINE METHYLTRANSFERASE KMT5A"/>
    <property type="match status" value="1"/>
</dbReference>
<protein>
    <recommendedName>
        <fullName evidence="1">SET domain-containing protein</fullName>
    </recommendedName>
</protein>
<accession>A0ABD3RGA3</accession>
<name>A0ABD3RGA3_9STRA</name>
<gene>
    <name evidence="2" type="ORF">ACHAXA_010032</name>
</gene>
<dbReference type="SUPFAM" id="SSF82199">
    <property type="entry name" value="SET domain"/>
    <property type="match status" value="1"/>
</dbReference>
<dbReference type="PROSITE" id="PS50280">
    <property type="entry name" value="SET"/>
    <property type="match status" value="1"/>
</dbReference>
<dbReference type="InterPro" id="IPR046341">
    <property type="entry name" value="SET_dom_sf"/>
</dbReference>
<sequence length="107" mass="12230">MRGQTFTGCYLYGVSMPPPTPSTSTGHDRATRRVYVDAEDEYHSLWTRFLNHASAPHDNLSPRSIHESYDGNGPRVWFVSKRDIEPGDELCFDYGDDYWLEGDDVVV</sequence>
<comment type="caution">
    <text evidence="2">The sequence shown here is derived from an EMBL/GenBank/DDBJ whole genome shotgun (WGS) entry which is preliminary data.</text>
</comment>
<organism evidence="2 3">
    <name type="scientific">Cyclostephanos tholiformis</name>
    <dbReference type="NCBI Taxonomy" id="382380"/>
    <lineage>
        <taxon>Eukaryota</taxon>
        <taxon>Sar</taxon>
        <taxon>Stramenopiles</taxon>
        <taxon>Ochrophyta</taxon>
        <taxon>Bacillariophyta</taxon>
        <taxon>Coscinodiscophyceae</taxon>
        <taxon>Thalassiosirophycidae</taxon>
        <taxon>Stephanodiscales</taxon>
        <taxon>Stephanodiscaceae</taxon>
        <taxon>Cyclostephanos</taxon>
    </lineage>
</organism>
<dbReference type="Proteomes" id="UP001530377">
    <property type="component" value="Unassembled WGS sequence"/>
</dbReference>
<dbReference type="PANTHER" id="PTHR46167">
    <property type="entry name" value="N-LYSINE METHYLTRANSFERASE KMT5A"/>
    <property type="match status" value="1"/>
</dbReference>
<dbReference type="Gene3D" id="2.170.270.10">
    <property type="entry name" value="SET domain"/>
    <property type="match status" value="1"/>
</dbReference>